<feature type="transmembrane region" description="Helical" evidence="2">
    <location>
        <begin position="87"/>
        <end position="113"/>
    </location>
</feature>
<evidence type="ECO:0000313" key="4">
    <source>
        <dbReference type="Proteomes" id="UP000249260"/>
    </source>
</evidence>
<keyword evidence="2" id="KW-1133">Transmembrane helix</keyword>
<feature type="transmembrane region" description="Helical" evidence="2">
    <location>
        <begin position="120"/>
        <end position="144"/>
    </location>
</feature>
<sequence>MNEHGSENNYPQGGFSPLPDAGEATPQKTQSKLGIASFIIGLISIICFIVAIILATSFIMDHNFANSNSLQQEIEANMQDIEAFAPIIGAGLLIIGSMGASIVGLILGIVGACAKHKRKAFSIIGIVLNAMLPVGFFGLFLLGLTMGG</sequence>
<dbReference type="RefSeq" id="WP_112883789.1">
    <property type="nucleotide sequence ID" value="NZ_QLUW01000003.1"/>
</dbReference>
<proteinExistence type="predicted"/>
<organism evidence="3 4">
    <name type="scientific">Paenibacillus montanisoli</name>
    <dbReference type="NCBI Taxonomy" id="2081970"/>
    <lineage>
        <taxon>Bacteria</taxon>
        <taxon>Bacillati</taxon>
        <taxon>Bacillota</taxon>
        <taxon>Bacilli</taxon>
        <taxon>Bacillales</taxon>
        <taxon>Paenibacillaceae</taxon>
        <taxon>Paenibacillus</taxon>
    </lineage>
</organism>
<dbReference type="Proteomes" id="UP000249260">
    <property type="component" value="Unassembled WGS sequence"/>
</dbReference>
<name>A0A328TYA0_9BACL</name>
<evidence type="ECO:0000313" key="3">
    <source>
        <dbReference type="EMBL" id="RAP75468.1"/>
    </source>
</evidence>
<feature type="region of interest" description="Disordered" evidence="1">
    <location>
        <begin position="1"/>
        <end position="25"/>
    </location>
</feature>
<evidence type="ECO:0000256" key="1">
    <source>
        <dbReference type="SAM" id="MobiDB-lite"/>
    </source>
</evidence>
<feature type="transmembrane region" description="Helical" evidence="2">
    <location>
        <begin position="35"/>
        <end position="60"/>
    </location>
</feature>
<protein>
    <recommendedName>
        <fullName evidence="5">DUF4064 domain-containing protein</fullName>
    </recommendedName>
</protein>
<keyword evidence="2" id="KW-0472">Membrane</keyword>
<evidence type="ECO:0008006" key="5">
    <source>
        <dbReference type="Google" id="ProtNLM"/>
    </source>
</evidence>
<keyword evidence="2" id="KW-0812">Transmembrane</keyword>
<dbReference type="OrthoDB" id="2616763at2"/>
<dbReference type="EMBL" id="QLUW01000003">
    <property type="protein sequence ID" value="RAP75468.1"/>
    <property type="molecule type" value="Genomic_DNA"/>
</dbReference>
<comment type="caution">
    <text evidence="3">The sequence shown here is derived from an EMBL/GenBank/DDBJ whole genome shotgun (WGS) entry which is preliminary data.</text>
</comment>
<gene>
    <name evidence="3" type="ORF">DL346_19175</name>
</gene>
<keyword evidence="4" id="KW-1185">Reference proteome</keyword>
<accession>A0A328TYA0</accession>
<dbReference type="AlphaFoldDB" id="A0A328TYA0"/>
<reference evidence="3 4" key="1">
    <citation type="submission" date="2018-06" db="EMBL/GenBank/DDBJ databases">
        <title>Paenibacillus montanisoli sp. nov., isolated from mountain area soil.</title>
        <authorList>
            <person name="Wu M."/>
        </authorList>
    </citation>
    <scope>NUCLEOTIDE SEQUENCE [LARGE SCALE GENOMIC DNA]</scope>
    <source>
        <strain evidence="3 4">RA17</strain>
    </source>
</reference>
<evidence type="ECO:0000256" key="2">
    <source>
        <dbReference type="SAM" id="Phobius"/>
    </source>
</evidence>